<name>A0A6P5F072_ANACO</name>
<protein>
    <submittedName>
        <fullName evidence="3">Uncharacterized protein LOC109709101</fullName>
    </submittedName>
</protein>
<feature type="compositionally biased region" description="Basic and acidic residues" evidence="1">
    <location>
        <begin position="23"/>
        <end position="40"/>
    </location>
</feature>
<feature type="compositionally biased region" description="Pro residues" evidence="1">
    <location>
        <begin position="10"/>
        <end position="20"/>
    </location>
</feature>
<dbReference type="AlphaFoldDB" id="A0A6P5F072"/>
<feature type="compositionally biased region" description="Basic and acidic residues" evidence="1">
    <location>
        <begin position="140"/>
        <end position="166"/>
    </location>
</feature>
<sequence>MVIRIAPSSLPSPPSPPVPVPASEEKDSKRPRMRTERTETMRSWLRRCSLSPWRAWRRGQGRDGRERGQCEAGAWAEAELARQRRRVLGVGRLGAARGRGDGGRRGIDRAMPRRGGGQRSSRRGGERGHGRGRGQPGPTWRREERERRGREKERRGCGQHEGRRGR</sequence>
<dbReference type="RefSeq" id="XP_020086760.1">
    <property type="nucleotide sequence ID" value="XM_020231171.1"/>
</dbReference>
<evidence type="ECO:0000256" key="1">
    <source>
        <dbReference type="SAM" id="MobiDB-lite"/>
    </source>
</evidence>
<accession>A0A6P5F072</accession>
<reference evidence="3" key="2">
    <citation type="submission" date="2025-08" db="UniProtKB">
        <authorList>
            <consortium name="RefSeq"/>
        </authorList>
    </citation>
    <scope>IDENTIFICATION</scope>
    <source>
        <tissue evidence="3">Leaf</tissue>
    </source>
</reference>
<feature type="compositionally biased region" description="Basic and acidic residues" evidence="1">
    <location>
        <begin position="98"/>
        <end position="111"/>
    </location>
</feature>
<dbReference type="Proteomes" id="UP000515123">
    <property type="component" value="Linkage group 4"/>
</dbReference>
<dbReference type="GeneID" id="109709101"/>
<feature type="region of interest" description="Disordered" evidence="1">
    <location>
        <begin position="87"/>
        <end position="166"/>
    </location>
</feature>
<reference evidence="2" key="1">
    <citation type="journal article" date="2015" name="Nat. Genet.">
        <title>The pineapple genome and the evolution of CAM photosynthesis.</title>
        <authorList>
            <person name="Ming R."/>
            <person name="VanBuren R."/>
            <person name="Wai C.M."/>
            <person name="Tang H."/>
            <person name="Schatz M.C."/>
            <person name="Bowers J.E."/>
            <person name="Lyons E."/>
            <person name="Wang M.L."/>
            <person name="Chen J."/>
            <person name="Biggers E."/>
            <person name="Zhang J."/>
            <person name="Huang L."/>
            <person name="Zhang L."/>
            <person name="Miao W."/>
            <person name="Zhang J."/>
            <person name="Ye Z."/>
            <person name="Miao C."/>
            <person name="Lin Z."/>
            <person name="Wang H."/>
            <person name="Zhou H."/>
            <person name="Yim W.C."/>
            <person name="Priest H.D."/>
            <person name="Zheng C."/>
            <person name="Woodhouse M."/>
            <person name="Edger P.P."/>
            <person name="Guyot R."/>
            <person name="Guo H.B."/>
            <person name="Guo H."/>
            <person name="Zheng G."/>
            <person name="Singh R."/>
            <person name="Sharma A."/>
            <person name="Min X."/>
            <person name="Zheng Y."/>
            <person name="Lee H."/>
            <person name="Gurtowski J."/>
            <person name="Sedlazeck F.J."/>
            <person name="Harkess A."/>
            <person name="McKain M.R."/>
            <person name="Liao Z."/>
            <person name="Fang J."/>
            <person name="Liu J."/>
            <person name="Zhang X."/>
            <person name="Zhang Q."/>
            <person name="Hu W."/>
            <person name="Qin Y."/>
            <person name="Wang K."/>
            <person name="Chen L.Y."/>
            <person name="Shirley N."/>
            <person name="Lin Y.R."/>
            <person name="Liu L.Y."/>
            <person name="Hernandez A.G."/>
            <person name="Wright C.L."/>
            <person name="Bulone V."/>
            <person name="Tuskan G.A."/>
            <person name="Heath K."/>
            <person name="Zee F."/>
            <person name="Moore P.H."/>
            <person name="Sunkar R."/>
            <person name="Leebens-Mack J.H."/>
            <person name="Mockler T."/>
            <person name="Bennetzen J.L."/>
            <person name="Freeling M."/>
            <person name="Sankoff D."/>
            <person name="Paterson A.H."/>
            <person name="Zhu X."/>
            <person name="Yang X."/>
            <person name="Smith J.A."/>
            <person name="Cushman J.C."/>
            <person name="Paull R.E."/>
            <person name="Yu Q."/>
        </authorList>
    </citation>
    <scope>NUCLEOTIDE SEQUENCE [LARGE SCALE GENOMIC DNA]</scope>
    <source>
        <strain evidence="2">cv. F153</strain>
    </source>
</reference>
<proteinExistence type="predicted"/>
<evidence type="ECO:0000313" key="2">
    <source>
        <dbReference type="Proteomes" id="UP000515123"/>
    </source>
</evidence>
<feature type="region of interest" description="Disordered" evidence="1">
    <location>
        <begin position="1"/>
        <end position="41"/>
    </location>
</feature>
<gene>
    <name evidence="3" type="primary">LOC109709101</name>
</gene>
<evidence type="ECO:0000313" key="3">
    <source>
        <dbReference type="RefSeq" id="XP_020086760.1"/>
    </source>
</evidence>
<keyword evidence="2" id="KW-1185">Reference proteome</keyword>
<organism evidence="2 3">
    <name type="scientific">Ananas comosus</name>
    <name type="common">Pineapple</name>
    <name type="synonym">Ananas ananas</name>
    <dbReference type="NCBI Taxonomy" id="4615"/>
    <lineage>
        <taxon>Eukaryota</taxon>
        <taxon>Viridiplantae</taxon>
        <taxon>Streptophyta</taxon>
        <taxon>Embryophyta</taxon>
        <taxon>Tracheophyta</taxon>
        <taxon>Spermatophyta</taxon>
        <taxon>Magnoliopsida</taxon>
        <taxon>Liliopsida</taxon>
        <taxon>Poales</taxon>
        <taxon>Bromeliaceae</taxon>
        <taxon>Bromelioideae</taxon>
        <taxon>Ananas</taxon>
    </lineage>
</organism>